<evidence type="ECO:0008006" key="9">
    <source>
        <dbReference type="Google" id="ProtNLM"/>
    </source>
</evidence>
<sequence>MNSNASITIKNSLRQKNFHRVYKNIDFSMRMICPRLFSLSSSSRRRKFAYCHRSFHGCSMVPLPKGRSLLHPIYPSNIAFASNVPKILNLDSYTRSFSSGNRPSPKGNRFARVGMLGASAVALAGKTKYLVGILKLTKLSSLASMVISCGAYSMFFGFPYAAGMVGLLLIHESGHALAMHQLGLPFGPMLFVPFLGASVTMKKLPRDAYQEALVAFGGPALGTLGAFGTSVAAGAMDSQLLYALADFGYMINLFNMLPIGMMVSIQKLLPYLFLKNPAM</sequence>
<dbReference type="EMBL" id="HBEL01006496">
    <property type="protein sequence ID" value="CAD8407003.1"/>
    <property type="molecule type" value="Transcribed_RNA"/>
</dbReference>
<evidence type="ECO:0000313" key="8">
    <source>
        <dbReference type="EMBL" id="CAD8407003.1"/>
    </source>
</evidence>
<comment type="similarity">
    <text evidence="2">Belongs to the peptidase M50B family.</text>
</comment>
<reference evidence="8" key="1">
    <citation type="submission" date="2021-01" db="EMBL/GenBank/DDBJ databases">
        <authorList>
            <person name="Corre E."/>
            <person name="Pelletier E."/>
            <person name="Niang G."/>
            <person name="Scheremetjew M."/>
            <person name="Finn R."/>
            <person name="Kale V."/>
            <person name="Holt S."/>
            <person name="Cochrane G."/>
            <person name="Meng A."/>
            <person name="Brown T."/>
            <person name="Cohen L."/>
        </authorList>
    </citation>
    <scope>NUCLEOTIDE SEQUENCE</scope>
    <source>
        <strain evidence="8">CCAP1064/1</strain>
    </source>
</reference>
<proteinExistence type="inferred from homology"/>
<keyword evidence="7" id="KW-0472">Membrane</keyword>
<feature type="transmembrane region" description="Helical" evidence="7">
    <location>
        <begin position="213"/>
        <end position="233"/>
    </location>
</feature>
<accession>A0A7S0BXV6</accession>
<keyword evidence="7" id="KW-1133">Transmembrane helix</keyword>
<gene>
    <name evidence="8" type="ORF">PINE0816_LOCUS3120</name>
</gene>
<feature type="transmembrane region" description="Helical" evidence="7">
    <location>
        <begin position="182"/>
        <end position="201"/>
    </location>
</feature>
<name>A0A7S0BXV6_9STRA</name>
<keyword evidence="5" id="KW-0862">Zinc</keyword>
<keyword evidence="7" id="KW-0812">Transmembrane</keyword>
<dbReference type="PANTHER" id="PTHR39188:SF3">
    <property type="entry name" value="STAGE IV SPORULATION PROTEIN FB"/>
    <property type="match status" value="1"/>
</dbReference>
<organism evidence="8">
    <name type="scientific">Proboscia inermis</name>
    <dbReference type="NCBI Taxonomy" id="420281"/>
    <lineage>
        <taxon>Eukaryota</taxon>
        <taxon>Sar</taxon>
        <taxon>Stramenopiles</taxon>
        <taxon>Ochrophyta</taxon>
        <taxon>Bacillariophyta</taxon>
        <taxon>Coscinodiscophyceae</taxon>
        <taxon>Rhizosoleniophycidae</taxon>
        <taxon>Rhizosoleniales</taxon>
        <taxon>Rhizosoleniaceae</taxon>
        <taxon>Proboscia</taxon>
    </lineage>
</organism>
<dbReference type="PANTHER" id="PTHR39188">
    <property type="entry name" value="MEMBRANE-ASSOCIATED ZINC METALLOPROTEASE M50B"/>
    <property type="match status" value="1"/>
</dbReference>
<evidence type="ECO:0000256" key="7">
    <source>
        <dbReference type="SAM" id="Phobius"/>
    </source>
</evidence>
<keyword evidence="4" id="KW-0378">Hydrolase</keyword>
<protein>
    <recommendedName>
        <fullName evidence="9">Peptidase M50 domain-containing protein</fullName>
    </recommendedName>
</protein>
<keyword evidence="6" id="KW-0482">Metalloprotease</keyword>
<evidence type="ECO:0000256" key="5">
    <source>
        <dbReference type="ARBA" id="ARBA00022833"/>
    </source>
</evidence>
<comment type="cofactor">
    <cofactor evidence="1">
        <name>Zn(2+)</name>
        <dbReference type="ChEBI" id="CHEBI:29105"/>
    </cofactor>
</comment>
<dbReference type="AlphaFoldDB" id="A0A7S0BXV6"/>
<dbReference type="GO" id="GO:0006508">
    <property type="term" value="P:proteolysis"/>
    <property type="evidence" value="ECO:0007669"/>
    <property type="project" value="UniProtKB-KW"/>
</dbReference>
<evidence type="ECO:0000256" key="3">
    <source>
        <dbReference type="ARBA" id="ARBA00022670"/>
    </source>
</evidence>
<evidence type="ECO:0000256" key="2">
    <source>
        <dbReference type="ARBA" id="ARBA00007931"/>
    </source>
</evidence>
<evidence type="ECO:0000256" key="1">
    <source>
        <dbReference type="ARBA" id="ARBA00001947"/>
    </source>
</evidence>
<dbReference type="GO" id="GO:0008237">
    <property type="term" value="F:metallopeptidase activity"/>
    <property type="evidence" value="ECO:0007669"/>
    <property type="project" value="UniProtKB-KW"/>
</dbReference>
<feature type="transmembrane region" description="Helical" evidence="7">
    <location>
        <begin position="142"/>
        <end position="170"/>
    </location>
</feature>
<feature type="transmembrane region" description="Helical" evidence="7">
    <location>
        <begin position="253"/>
        <end position="274"/>
    </location>
</feature>
<evidence type="ECO:0000256" key="6">
    <source>
        <dbReference type="ARBA" id="ARBA00023049"/>
    </source>
</evidence>
<keyword evidence="3" id="KW-0645">Protease</keyword>
<evidence type="ECO:0000256" key="4">
    <source>
        <dbReference type="ARBA" id="ARBA00022801"/>
    </source>
</evidence>